<dbReference type="InterPro" id="IPR035906">
    <property type="entry name" value="MetI-like_sf"/>
</dbReference>
<dbReference type="OrthoDB" id="9797472at2"/>
<keyword evidence="3" id="KW-1003">Cell membrane</keyword>
<dbReference type="PANTHER" id="PTHR43386:SF25">
    <property type="entry name" value="PEPTIDE ABC TRANSPORTER PERMEASE PROTEIN"/>
    <property type="match status" value="1"/>
</dbReference>
<keyword evidence="4 7" id="KW-0812">Transmembrane</keyword>
<keyword evidence="6 7" id="KW-0472">Membrane</keyword>
<protein>
    <submittedName>
        <fullName evidence="9">Glutathione ABC transporter permease GsiD</fullName>
    </submittedName>
</protein>
<dbReference type="GO" id="GO:0005886">
    <property type="term" value="C:plasma membrane"/>
    <property type="evidence" value="ECO:0007669"/>
    <property type="project" value="UniProtKB-SubCell"/>
</dbReference>
<feature type="transmembrane region" description="Helical" evidence="7">
    <location>
        <begin position="103"/>
        <end position="123"/>
    </location>
</feature>
<comment type="subcellular location">
    <subcellularLocation>
        <location evidence="1 7">Cell membrane</location>
        <topology evidence="1 7">Multi-pass membrane protein</topology>
    </subcellularLocation>
</comment>
<evidence type="ECO:0000313" key="9">
    <source>
        <dbReference type="EMBL" id="GEN44536.1"/>
    </source>
</evidence>
<dbReference type="Pfam" id="PF12911">
    <property type="entry name" value="OppC_N"/>
    <property type="match status" value="1"/>
</dbReference>
<name>A0A511W0F7_9BACI</name>
<comment type="similarity">
    <text evidence="7">Belongs to the binding-protein-dependent transport system permease family.</text>
</comment>
<dbReference type="EMBL" id="BJYA01000001">
    <property type="protein sequence ID" value="GEN44536.1"/>
    <property type="molecule type" value="Genomic_DNA"/>
</dbReference>
<dbReference type="RefSeq" id="WP_146813696.1">
    <property type="nucleotide sequence ID" value="NZ_BJYA01000001.1"/>
</dbReference>
<dbReference type="Proteomes" id="UP000321440">
    <property type="component" value="Unassembled WGS sequence"/>
</dbReference>
<dbReference type="InterPro" id="IPR025966">
    <property type="entry name" value="OppC_N"/>
</dbReference>
<dbReference type="SUPFAM" id="SSF161098">
    <property type="entry name" value="MetI-like"/>
    <property type="match status" value="1"/>
</dbReference>
<sequence>MEQSQNLSVQKPKAQNPRLRMLKTMLERLLQNKLAVFGGVVTFLLIFTAIFAPWLAPHDPTEQNYSAVLQAPSIEYWFGTDNLGRDIFSRVIYGAQVSLQAGLISVGIALIIGVPVGLISGYYRGFIDEYIIMRMTDAMLSIPALVLALALAAVLGAGLTNAMIAIGLVLTPNFVRLIRGEVLAHREKEYVEAGKASGISDFSIILKHILPNTIAPIMVQATLAIAAAIIVEASLSYLGLGTQPPNPSWGSMLATGQGYLDSAPWIALFPGALIFITVISINLFGDGIRDMLDPKMK</sequence>
<dbReference type="PANTHER" id="PTHR43386">
    <property type="entry name" value="OLIGOPEPTIDE TRANSPORT SYSTEM PERMEASE PROTEIN APPC"/>
    <property type="match status" value="1"/>
</dbReference>
<dbReference type="AlphaFoldDB" id="A0A511W0F7"/>
<proteinExistence type="inferred from homology"/>
<keyword evidence="10" id="KW-1185">Reference proteome</keyword>
<evidence type="ECO:0000256" key="4">
    <source>
        <dbReference type="ARBA" id="ARBA00022692"/>
    </source>
</evidence>
<dbReference type="GO" id="GO:0055085">
    <property type="term" value="P:transmembrane transport"/>
    <property type="evidence" value="ECO:0007669"/>
    <property type="project" value="InterPro"/>
</dbReference>
<dbReference type="InterPro" id="IPR000515">
    <property type="entry name" value="MetI-like"/>
</dbReference>
<evidence type="ECO:0000256" key="5">
    <source>
        <dbReference type="ARBA" id="ARBA00022989"/>
    </source>
</evidence>
<feature type="domain" description="ABC transmembrane type-1" evidence="8">
    <location>
        <begin position="95"/>
        <end position="285"/>
    </location>
</feature>
<dbReference type="PROSITE" id="PS50928">
    <property type="entry name" value="ABC_TM1"/>
    <property type="match status" value="1"/>
</dbReference>
<dbReference type="Pfam" id="PF00528">
    <property type="entry name" value="BPD_transp_1"/>
    <property type="match status" value="1"/>
</dbReference>
<dbReference type="CDD" id="cd06261">
    <property type="entry name" value="TM_PBP2"/>
    <property type="match status" value="1"/>
</dbReference>
<feature type="transmembrane region" description="Helical" evidence="7">
    <location>
        <begin position="135"/>
        <end position="155"/>
    </location>
</feature>
<evidence type="ECO:0000256" key="6">
    <source>
        <dbReference type="ARBA" id="ARBA00023136"/>
    </source>
</evidence>
<accession>A0A511W0F7</accession>
<gene>
    <name evidence="9" type="ORF">AHA02nite_03120</name>
</gene>
<evidence type="ECO:0000259" key="8">
    <source>
        <dbReference type="PROSITE" id="PS50928"/>
    </source>
</evidence>
<dbReference type="InterPro" id="IPR050366">
    <property type="entry name" value="BP-dependent_transpt_permease"/>
</dbReference>
<evidence type="ECO:0000256" key="3">
    <source>
        <dbReference type="ARBA" id="ARBA00022475"/>
    </source>
</evidence>
<keyword evidence="5 7" id="KW-1133">Transmembrane helix</keyword>
<feature type="transmembrane region" description="Helical" evidence="7">
    <location>
        <begin position="265"/>
        <end position="285"/>
    </location>
</feature>
<feature type="transmembrane region" description="Helical" evidence="7">
    <location>
        <begin position="34"/>
        <end position="56"/>
    </location>
</feature>
<comment type="caution">
    <text evidence="9">The sequence shown here is derived from an EMBL/GenBank/DDBJ whole genome shotgun (WGS) entry which is preliminary data.</text>
</comment>
<keyword evidence="2 7" id="KW-0813">Transport</keyword>
<dbReference type="Gene3D" id="1.10.3720.10">
    <property type="entry name" value="MetI-like"/>
    <property type="match status" value="1"/>
</dbReference>
<evidence type="ECO:0000313" key="10">
    <source>
        <dbReference type="Proteomes" id="UP000321440"/>
    </source>
</evidence>
<organism evidence="9 10">
    <name type="scientific">Alkalibacillus haloalkaliphilus</name>
    <dbReference type="NCBI Taxonomy" id="94136"/>
    <lineage>
        <taxon>Bacteria</taxon>
        <taxon>Bacillati</taxon>
        <taxon>Bacillota</taxon>
        <taxon>Bacilli</taxon>
        <taxon>Bacillales</taxon>
        <taxon>Bacillaceae</taxon>
        <taxon>Alkalibacillus</taxon>
    </lineage>
</organism>
<evidence type="ECO:0000256" key="2">
    <source>
        <dbReference type="ARBA" id="ARBA00022448"/>
    </source>
</evidence>
<evidence type="ECO:0000256" key="1">
    <source>
        <dbReference type="ARBA" id="ARBA00004651"/>
    </source>
</evidence>
<evidence type="ECO:0000256" key="7">
    <source>
        <dbReference type="RuleBase" id="RU363032"/>
    </source>
</evidence>
<reference evidence="9 10" key="1">
    <citation type="submission" date="2019-07" db="EMBL/GenBank/DDBJ databases">
        <title>Whole genome shotgun sequence of Alkalibacillus haloalkaliphilus NBRC 103110.</title>
        <authorList>
            <person name="Hosoyama A."/>
            <person name="Uohara A."/>
            <person name="Ohji S."/>
            <person name="Ichikawa N."/>
        </authorList>
    </citation>
    <scope>NUCLEOTIDE SEQUENCE [LARGE SCALE GENOMIC DNA]</scope>
    <source>
        <strain evidence="9 10">NBRC 103110</strain>
    </source>
</reference>